<protein>
    <submittedName>
        <fullName evidence="1">ATP/GTP nucleotide-binding protein</fullName>
    </submittedName>
</protein>
<keyword evidence="2" id="KW-1185">Reference proteome</keyword>
<dbReference type="OrthoDB" id="271259at2759"/>
<reference evidence="1 2" key="1">
    <citation type="journal article" date="2018" name="BMC Genomics">
        <title>Genomic comparison of Trypanosoma conorhini and Trypanosoma rangeli to Trypanosoma cruzi strains of high and low virulence.</title>
        <authorList>
            <person name="Bradwell K.R."/>
            <person name="Koparde V.N."/>
            <person name="Matveyev A.V."/>
            <person name="Serrano M.G."/>
            <person name="Alves J.M."/>
            <person name="Parikh H."/>
            <person name="Huang B."/>
            <person name="Lee V."/>
            <person name="Espinosa-Alvarez O."/>
            <person name="Ortiz P.A."/>
            <person name="Costa-Martins A.G."/>
            <person name="Teixeira M.M."/>
            <person name="Buck G.A."/>
        </authorList>
    </citation>
    <scope>NUCLEOTIDE SEQUENCE [LARGE SCALE GENOMIC DNA]</scope>
    <source>
        <strain evidence="1 2">025E</strain>
    </source>
</reference>
<dbReference type="GeneID" id="40321377"/>
<organism evidence="1 2">
    <name type="scientific">Trypanosoma conorhini</name>
    <dbReference type="NCBI Taxonomy" id="83891"/>
    <lineage>
        <taxon>Eukaryota</taxon>
        <taxon>Discoba</taxon>
        <taxon>Euglenozoa</taxon>
        <taxon>Kinetoplastea</taxon>
        <taxon>Metakinetoplastina</taxon>
        <taxon>Trypanosomatida</taxon>
        <taxon>Trypanosomatidae</taxon>
        <taxon>Trypanosoma</taxon>
    </lineage>
</organism>
<comment type="caution">
    <text evidence="1">The sequence shown here is derived from an EMBL/GenBank/DDBJ whole genome shotgun (WGS) entry which is preliminary data.</text>
</comment>
<name>A0A422NJB2_9TRYP</name>
<dbReference type="Proteomes" id="UP000284403">
    <property type="component" value="Unassembled WGS sequence"/>
</dbReference>
<dbReference type="AlphaFoldDB" id="A0A422NJB2"/>
<gene>
    <name evidence="1" type="ORF">Tco025E_07766</name>
</gene>
<accession>A0A422NJB2</accession>
<dbReference type="EMBL" id="MKKU01000633">
    <property type="protein sequence ID" value="RNF05541.1"/>
    <property type="molecule type" value="Genomic_DNA"/>
</dbReference>
<dbReference type="RefSeq" id="XP_029225266.1">
    <property type="nucleotide sequence ID" value="XM_029374625.1"/>
</dbReference>
<evidence type="ECO:0000313" key="1">
    <source>
        <dbReference type="EMBL" id="RNF05541.1"/>
    </source>
</evidence>
<evidence type="ECO:0000313" key="2">
    <source>
        <dbReference type="Proteomes" id="UP000284403"/>
    </source>
</evidence>
<proteinExistence type="predicted"/>
<sequence length="309" mass="33673">MLSVSLSLFSSQAAATVEKPPLHTVWDSKLNTHNVVSTDVLLEILTSVHNGFPPESVCTGKDVGGQVSWPQPDEEFLWLYKANTEEEFVSAWCAWSEAIRPLVEEEVNKAITEGRVLILEGCLLNLAAYRVYLLRQFQRRHGAIVIAFYVTSHDDSRRFSVERFLSSFHALLPASYRGNQPAAVAWMMRRVAAVEAVQARWFGGNNNTSGAGGVGGMRRCWIADKQHGGTASAARAADDETEVCATGGETSLPPSASALGAESVEGAEETVQVHCATFSVEAPSGPAEVMQDLVLERIMSELRQRHSLV</sequence>